<dbReference type="GO" id="GO:0006508">
    <property type="term" value="P:proteolysis"/>
    <property type="evidence" value="ECO:0007669"/>
    <property type="project" value="InterPro"/>
</dbReference>
<protein>
    <submittedName>
        <fullName evidence="3">D-alanyl-D-alanine carboxypeptidase</fullName>
    </submittedName>
</protein>
<reference evidence="3" key="1">
    <citation type="submission" date="2023-02" db="EMBL/GenBank/DDBJ databases">
        <title>Nocardiopsis ansamitocini NBRC 112285.</title>
        <authorList>
            <person name="Ichikawa N."/>
            <person name="Sato H."/>
            <person name="Tonouchi N."/>
        </authorList>
    </citation>
    <scope>NUCLEOTIDE SEQUENCE</scope>
    <source>
        <strain evidence="3">NBRC 112285</strain>
    </source>
</reference>
<dbReference type="PRINTS" id="PR00922">
    <property type="entry name" value="DADACBPTASE3"/>
</dbReference>
<organism evidence="3 4">
    <name type="scientific">Nocardiopsis ansamitocini</name>
    <dbReference type="NCBI Taxonomy" id="1670832"/>
    <lineage>
        <taxon>Bacteria</taxon>
        <taxon>Bacillati</taxon>
        <taxon>Actinomycetota</taxon>
        <taxon>Actinomycetes</taxon>
        <taxon>Streptosporangiales</taxon>
        <taxon>Nocardiopsidaceae</taxon>
        <taxon>Nocardiopsis</taxon>
    </lineage>
</organism>
<dbReference type="EMBL" id="BSQG01000002">
    <property type="protein sequence ID" value="GLU47336.1"/>
    <property type="molecule type" value="Genomic_DNA"/>
</dbReference>
<evidence type="ECO:0000313" key="3">
    <source>
        <dbReference type="EMBL" id="GLU47336.1"/>
    </source>
</evidence>
<dbReference type="PANTHER" id="PTHR30023">
    <property type="entry name" value="D-ALANYL-D-ALANINE CARBOXYPEPTIDASE"/>
    <property type="match status" value="1"/>
</dbReference>
<keyword evidence="3" id="KW-0121">Carboxypeptidase</keyword>
<dbReference type="PANTHER" id="PTHR30023:SF0">
    <property type="entry name" value="PENICILLIN-SENSITIVE CARBOXYPEPTIDASE A"/>
    <property type="match status" value="1"/>
</dbReference>
<dbReference type="Pfam" id="PF02113">
    <property type="entry name" value="Peptidase_S13"/>
    <property type="match status" value="2"/>
</dbReference>
<name>A0A9W6P554_9ACTN</name>
<dbReference type="SUPFAM" id="SSF56601">
    <property type="entry name" value="beta-lactamase/transpeptidase-like"/>
    <property type="match status" value="1"/>
</dbReference>
<evidence type="ECO:0000313" key="4">
    <source>
        <dbReference type="Proteomes" id="UP001165092"/>
    </source>
</evidence>
<accession>A0A9W6P554</accession>
<dbReference type="InterPro" id="IPR012338">
    <property type="entry name" value="Beta-lactam/transpept-like"/>
</dbReference>
<dbReference type="AlphaFoldDB" id="A0A9W6P554"/>
<sequence length="449" mass="46590">MRHDRILACLTLGLLNVFVLATGVVALDVIESRPGETAPYPVARAEEGPAPAAADAGAEAVGPDRLADILDDPMSRSDISEGLFAYVADAQTHQELYARQGTKGAVPASTTKVVTAVAVLHSPGPDTHITTRVVRGEDPDEVVLVGGGDPTLTRKDDGERYPRLATLEDLARQTAASLDEEGIDAVRLDYDDSTYPGSALGPGWKKNYVPEGSTGAVHALMIDEGRVEPDSSSRVENPPLVAAEAFAKELESAGITVTGGLSEVTAPEEPDVLGSVDSPPVSALVEMMMLTSDNNIAEALARQIALAQGEELTFEGAVAATDTVLAELGIEGVDISDNSGLSTRNRISPQALVELLLLAADPDRPDLYYTLSGLPTAHFSGSLRSRYSPSGPAEAGAGLVRAKTGTLNGVSALAGTAYNAEGRLVVFAFVANHSGASGYILDTLAAVLV</sequence>
<comment type="caution">
    <text evidence="3">The sequence shown here is derived from an EMBL/GenBank/DDBJ whole genome shotgun (WGS) entry which is preliminary data.</text>
</comment>
<evidence type="ECO:0000256" key="1">
    <source>
        <dbReference type="ARBA" id="ARBA00006096"/>
    </source>
</evidence>
<dbReference type="NCBIfam" id="TIGR00666">
    <property type="entry name" value="PBP4"/>
    <property type="match status" value="1"/>
</dbReference>
<keyword evidence="3" id="KW-0645">Protease</keyword>
<dbReference type="Proteomes" id="UP001165092">
    <property type="component" value="Unassembled WGS sequence"/>
</dbReference>
<keyword evidence="4" id="KW-1185">Reference proteome</keyword>
<gene>
    <name evidence="3" type="ORF">Nans01_16870</name>
</gene>
<evidence type="ECO:0000256" key="2">
    <source>
        <dbReference type="ARBA" id="ARBA00022801"/>
    </source>
</evidence>
<keyword evidence="2" id="KW-0378">Hydrolase</keyword>
<proteinExistence type="inferred from homology"/>
<dbReference type="GO" id="GO:0004185">
    <property type="term" value="F:serine-type carboxypeptidase activity"/>
    <property type="evidence" value="ECO:0007669"/>
    <property type="project" value="InterPro"/>
</dbReference>
<comment type="similarity">
    <text evidence="1">Belongs to the peptidase S13 family.</text>
</comment>
<dbReference type="InterPro" id="IPR000667">
    <property type="entry name" value="Peptidase_S13"/>
</dbReference>
<dbReference type="GO" id="GO:0000270">
    <property type="term" value="P:peptidoglycan metabolic process"/>
    <property type="evidence" value="ECO:0007669"/>
    <property type="project" value="TreeGrafter"/>
</dbReference>
<dbReference type="Gene3D" id="3.40.710.10">
    <property type="entry name" value="DD-peptidase/beta-lactamase superfamily"/>
    <property type="match status" value="2"/>
</dbReference>